<keyword evidence="3" id="KW-1185">Reference proteome</keyword>
<dbReference type="RefSeq" id="WP_283267323.1">
    <property type="nucleotide sequence ID" value="NZ_CP125669.1"/>
</dbReference>
<dbReference type="Proteomes" id="UP001229836">
    <property type="component" value="Chromosome"/>
</dbReference>
<evidence type="ECO:0000256" key="1">
    <source>
        <dbReference type="SAM" id="MobiDB-lite"/>
    </source>
</evidence>
<gene>
    <name evidence="2" type="ORF">QLH32_17540</name>
</gene>
<reference evidence="2 3" key="1">
    <citation type="submission" date="2023-05" db="EMBL/GenBank/DDBJ databases">
        <title>The complete genome of Acinetobacter sp. nov KCTC 92772.</title>
        <authorList>
            <person name="Zhou G."/>
        </authorList>
    </citation>
    <scope>NUCLEOTIDE SEQUENCE [LARGE SCALE GENOMIC DNA]</scope>
    <source>
        <strain evidence="2 3">KCTC 92772</strain>
    </source>
</reference>
<proteinExistence type="predicted"/>
<accession>A0ABY8S5K3</accession>
<organism evidence="2 3">
    <name type="scientific">Acinetobacter corruptisaponis</name>
    <dbReference type="NCBI Taxonomy" id="3045147"/>
    <lineage>
        <taxon>Bacteria</taxon>
        <taxon>Pseudomonadati</taxon>
        <taxon>Pseudomonadota</taxon>
        <taxon>Gammaproteobacteria</taxon>
        <taxon>Moraxellales</taxon>
        <taxon>Moraxellaceae</taxon>
        <taxon>Acinetobacter</taxon>
    </lineage>
</organism>
<name>A0ABY8S5K3_9GAMM</name>
<dbReference type="EMBL" id="CP125669">
    <property type="protein sequence ID" value="WHP05782.1"/>
    <property type="molecule type" value="Genomic_DNA"/>
</dbReference>
<protein>
    <recommendedName>
        <fullName evidence="4">Peptidase</fullName>
    </recommendedName>
</protein>
<feature type="region of interest" description="Disordered" evidence="1">
    <location>
        <begin position="329"/>
        <end position="353"/>
    </location>
</feature>
<evidence type="ECO:0000313" key="3">
    <source>
        <dbReference type="Proteomes" id="UP001229836"/>
    </source>
</evidence>
<sequence>MKPIEIFKIGTHTATNGQTLPFDKTMLADAVSAYQPDLHEAPIVVGHPKDNHPAFGWIDHLELTDDGVVLAHPKQVDADFAELVKEGKYKKRSASWYLPDSPANPTPGKLYLRHVGFLGAVPPALKGLGDVQFSEDEQGVVEFADVSPYTFTTVSRIFRRLREWLISEKDISTADQLIPDYEIRDIEDQASRMIQDNIQSTKSTIQPFSFSEDDMTQQETKDQTIARLKQELADAKQTGNADFSEQQTALKQREQQIAKREIGLQIDALIKDGKVLPANKAGLVEFMASLDDGDHVIEFGEGDKAVKQSPRQFMTDFLANQPKVIEFGEVSGSDGGGSNTSLNPQELGKKAQAYHQKEAAAGNHISFSEAVAAVQAGKE</sequence>
<evidence type="ECO:0008006" key="4">
    <source>
        <dbReference type="Google" id="ProtNLM"/>
    </source>
</evidence>
<evidence type="ECO:0000313" key="2">
    <source>
        <dbReference type="EMBL" id="WHP05782.1"/>
    </source>
</evidence>